<dbReference type="CDD" id="cd01883">
    <property type="entry name" value="EF1_alpha"/>
    <property type="match status" value="1"/>
</dbReference>
<feature type="domain" description="PIPK" evidence="10">
    <location>
        <begin position="1"/>
        <end position="153"/>
    </location>
</feature>
<keyword evidence="7" id="KW-0342">GTP-binding</keyword>
<dbReference type="OMA" id="IERYEEC"/>
<dbReference type="GO" id="GO:0005524">
    <property type="term" value="F:ATP binding"/>
    <property type="evidence" value="ECO:0007669"/>
    <property type="project" value="UniProtKB-UniRule"/>
</dbReference>
<dbReference type="Pfam" id="PF22594">
    <property type="entry name" value="GTP-eEF1A_C"/>
    <property type="match status" value="1"/>
</dbReference>
<evidence type="ECO:0000259" key="11">
    <source>
        <dbReference type="PROSITE" id="PS51722"/>
    </source>
</evidence>
<dbReference type="InterPro" id="IPR054696">
    <property type="entry name" value="GTP-eEF1A_C"/>
</dbReference>
<evidence type="ECO:0000259" key="10">
    <source>
        <dbReference type="PROSITE" id="PS51455"/>
    </source>
</evidence>
<evidence type="ECO:0000256" key="3">
    <source>
        <dbReference type="ARBA" id="ARBA00022490"/>
    </source>
</evidence>
<sequence length="659" mass="76087">MYEIISEGQNKYFVVMENLFYGINKEFISIYDLKGSKINRFLKDGDVGLDTNFIIDFNSEPLFFKEEVFTKIYRFLQSDSEFLAKRFVVDYSLLTIIDKEKQSVRLGVIDYFRQYDLNCLPPPFDENGNKTGQWFEGTYEFGEWYFDLSGNPVFISPSEEGDIIGDLYDQNSEIYMEYATDQFGNLLPLILMTQDFQYFEFIPQMYYKFVYDSMETYFLQTMNYHPVDRERGSLNIVFIGHVDHGKSTLSGRILKNCGEVEEQEIRKYEQEAKENSRESWSLAYIMDTNEEERTKGITVECGKAHFQLPQRRFVLIDAPGHKNYVPNMITGACQADVAALVISARQGEFEAGFEGGQTQEHAHLAKALGVQHVICIVSKMDEVGWSRNRYVKIKEQMETFLRQDVGFQSIDWVPVNGLQNENIDVKVPEEKCQWFQGLTLFQTLNQCPVPARNCNGALRIPVLDKIKEQQGFFVLGKIESGTVKEDMCITVMPNKQQVQIQAIYNTKDQRVFYASAGENIKLKIKAGEDKDIERGFVFCNTDDLCFVTQCFIAEINILKLPDHKPILSQGYSCVLHIHTSVIEVEIEQVEAVMNLDNKRLNKISFLKSGQIGVVKISLKNSHLCLEKFEKIQNLGRFTLRDEEKTIGFGKVMKIKPFQY</sequence>
<dbReference type="Proteomes" id="UP000008983">
    <property type="component" value="Unassembled WGS sequence"/>
</dbReference>
<dbReference type="InterPro" id="IPR009001">
    <property type="entry name" value="Transl_elong_EF1A/Init_IF2_C"/>
</dbReference>
<reference evidence="12 13" key="1">
    <citation type="submission" date="2011-07" db="EMBL/GenBank/DDBJ databases">
        <authorList>
            <person name="Coyne R."/>
            <person name="Brami D."/>
            <person name="Johnson J."/>
            <person name="Hostetler J."/>
            <person name="Hannick L."/>
            <person name="Clark T."/>
            <person name="Cassidy-Hanley D."/>
            <person name="Inman J."/>
        </authorList>
    </citation>
    <scope>NUCLEOTIDE SEQUENCE [LARGE SCALE GENOMIC DNA]</scope>
    <source>
        <strain evidence="12 13">G5</strain>
    </source>
</reference>
<organism evidence="12 13">
    <name type="scientific">Ichthyophthirius multifiliis</name>
    <name type="common">White spot disease agent</name>
    <name type="synonym">Ich</name>
    <dbReference type="NCBI Taxonomy" id="5932"/>
    <lineage>
        <taxon>Eukaryota</taxon>
        <taxon>Sar</taxon>
        <taxon>Alveolata</taxon>
        <taxon>Ciliophora</taxon>
        <taxon>Intramacronucleata</taxon>
        <taxon>Oligohymenophorea</taxon>
        <taxon>Hymenostomatida</taxon>
        <taxon>Ophryoglenina</taxon>
        <taxon>Ichthyophthirius</taxon>
    </lineage>
</organism>
<dbReference type="GO" id="GO:0052742">
    <property type="term" value="F:phosphatidylinositol kinase activity"/>
    <property type="evidence" value="ECO:0007669"/>
    <property type="project" value="InterPro"/>
</dbReference>
<keyword evidence="5" id="KW-0378">Hydrolase</keyword>
<dbReference type="SUPFAM" id="SSF56104">
    <property type="entry name" value="SAICAR synthase-like"/>
    <property type="match status" value="1"/>
</dbReference>
<keyword evidence="9" id="KW-0067">ATP-binding</keyword>
<comment type="catalytic activity">
    <reaction evidence="8">
        <text>GTP + H2O = GDP + phosphate + H(+)</text>
        <dbReference type="Rhea" id="RHEA:19669"/>
        <dbReference type="ChEBI" id="CHEBI:15377"/>
        <dbReference type="ChEBI" id="CHEBI:15378"/>
        <dbReference type="ChEBI" id="CHEBI:37565"/>
        <dbReference type="ChEBI" id="CHEBI:43474"/>
        <dbReference type="ChEBI" id="CHEBI:58189"/>
    </reaction>
    <physiologicalReaction direction="left-to-right" evidence="8">
        <dbReference type="Rhea" id="RHEA:19670"/>
    </physiologicalReaction>
</comment>
<evidence type="ECO:0000256" key="1">
    <source>
        <dbReference type="ARBA" id="ARBA00004496"/>
    </source>
</evidence>
<dbReference type="PROSITE" id="PS51722">
    <property type="entry name" value="G_TR_2"/>
    <property type="match status" value="1"/>
</dbReference>
<dbReference type="RefSeq" id="XP_004032483.1">
    <property type="nucleotide sequence ID" value="XM_004032435.1"/>
</dbReference>
<dbReference type="AlphaFoldDB" id="G0QV55"/>
<keyword evidence="3" id="KW-0963">Cytoplasm</keyword>
<dbReference type="Gene3D" id="3.40.50.300">
    <property type="entry name" value="P-loop containing nucleotide triphosphate hydrolases"/>
    <property type="match status" value="1"/>
</dbReference>
<dbReference type="OrthoDB" id="342024at2759"/>
<dbReference type="CDD" id="cd03704">
    <property type="entry name" value="eRF3_C_III"/>
    <property type="match status" value="1"/>
</dbReference>
<dbReference type="InterPro" id="IPR002498">
    <property type="entry name" value="PInositol-4-P-4/5-kinase_core"/>
</dbReference>
<dbReference type="FunFam" id="3.40.50.300:FF:000204">
    <property type="entry name" value="Translation elongation factor Tu"/>
    <property type="match status" value="1"/>
</dbReference>
<dbReference type="InterPro" id="IPR000795">
    <property type="entry name" value="T_Tr_GTP-bd_dom"/>
</dbReference>
<protein>
    <recommendedName>
        <fullName evidence="14">Tr-type G domain-containing protein</fullName>
    </recommendedName>
</protein>
<dbReference type="GO" id="GO:0005737">
    <property type="term" value="C:cytoplasm"/>
    <property type="evidence" value="ECO:0007669"/>
    <property type="project" value="UniProtKB-SubCell"/>
</dbReference>
<evidence type="ECO:0000313" key="13">
    <source>
        <dbReference type="Proteomes" id="UP000008983"/>
    </source>
</evidence>
<dbReference type="GO" id="GO:0046488">
    <property type="term" value="P:phosphatidylinositol metabolic process"/>
    <property type="evidence" value="ECO:0007669"/>
    <property type="project" value="UniProtKB-UniRule"/>
</dbReference>
<dbReference type="Pfam" id="PF00009">
    <property type="entry name" value="GTP_EFTU"/>
    <property type="match status" value="1"/>
</dbReference>
<keyword evidence="13" id="KW-1185">Reference proteome</keyword>
<dbReference type="SUPFAM" id="SSF52540">
    <property type="entry name" value="P-loop containing nucleoside triphosphate hydrolases"/>
    <property type="match status" value="1"/>
</dbReference>
<dbReference type="SUPFAM" id="SSF50447">
    <property type="entry name" value="Translation proteins"/>
    <property type="match status" value="1"/>
</dbReference>
<evidence type="ECO:0008006" key="14">
    <source>
        <dbReference type="Google" id="ProtNLM"/>
    </source>
</evidence>
<keyword evidence="6" id="KW-0648">Protein biosynthesis</keyword>
<dbReference type="STRING" id="857967.G0QV55"/>
<proteinExistence type="inferred from homology"/>
<evidence type="ECO:0000256" key="7">
    <source>
        <dbReference type="ARBA" id="ARBA00023134"/>
    </source>
</evidence>
<dbReference type="PROSITE" id="PS00301">
    <property type="entry name" value="G_TR_1"/>
    <property type="match status" value="1"/>
</dbReference>
<dbReference type="InterPro" id="IPR031157">
    <property type="entry name" value="G_TR_CS"/>
</dbReference>
<comment type="similarity">
    <text evidence="2">Belongs to the TRAFAC class translation factor GTPase superfamily. Classic translation factor GTPase family. EF-Tu/EF-1A subfamily.</text>
</comment>
<evidence type="ECO:0000256" key="8">
    <source>
        <dbReference type="ARBA" id="ARBA00049117"/>
    </source>
</evidence>
<gene>
    <name evidence="12" type="ORF">IMG5_121420</name>
</gene>
<keyword evidence="9" id="KW-0808">Transferase</keyword>
<dbReference type="FunFam" id="2.40.30.10:FF:000020">
    <property type="entry name" value="Translation elongation factor EF-1"/>
    <property type="match status" value="1"/>
</dbReference>
<dbReference type="SUPFAM" id="SSF50465">
    <property type="entry name" value="EF-Tu/eEF-1alpha/eIF2-gamma C-terminal domain"/>
    <property type="match status" value="1"/>
</dbReference>
<evidence type="ECO:0000256" key="2">
    <source>
        <dbReference type="ARBA" id="ARBA00007249"/>
    </source>
</evidence>
<keyword evidence="4 9" id="KW-0547">Nucleotide-binding</keyword>
<evidence type="ECO:0000256" key="4">
    <source>
        <dbReference type="ARBA" id="ARBA00022741"/>
    </source>
</evidence>
<dbReference type="PROSITE" id="PS51455">
    <property type="entry name" value="PIPK"/>
    <property type="match status" value="1"/>
</dbReference>
<comment type="subcellular location">
    <subcellularLocation>
        <location evidence="1">Cytoplasm</location>
    </subcellularLocation>
</comment>
<dbReference type="FunCoup" id="G0QV55">
    <property type="interactions" value="260"/>
</dbReference>
<dbReference type="Pfam" id="PF03144">
    <property type="entry name" value="GTP_EFTU_D2"/>
    <property type="match status" value="1"/>
</dbReference>
<evidence type="ECO:0000256" key="6">
    <source>
        <dbReference type="ARBA" id="ARBA00022917"/>
    </source>
</evidence>
<dbReference type="InterPro" id="IPR027417">
    <property type="entry name" value="P-loop_NTPase"/>
</dbReference>
<evidence type="ECO:0000256" key="5">
    <source>
        <dbReference type="ARBA" id="ARBA00022801"/>
    </source>
</evidence>
<dbReference type="InterPro" id="IPR004161">
    <property type="entry name" value="EFTu-like_2"/>
</dbReference>
<dbReference type="InterPro" id="IPR009000">
    <property type="entry name" value="Transl_B-barrel_sf"/>
</dbReference>
<dbReference type="GO" id="GO:0006412">
    <property type="term" value="P:translation"/>
    <property type="evidence" value="ECO:0007669"/>
    <property type="project" value="UniProtKB-KW"/>
</dbReference>
<dbReference type="InParanoid" id="G0QV55"/>
<dbReference type="InterPro" id="IPR050100">
    <property type="entry name" value="TRAFAC_GTPase_members"/>
</dbReference>
<name>G0QV55_ICHMU</name>
<evidence type="ECO:0000256" key="9">
    <source>
        <dbReference type="PROSITE-ProRule" id="PRU00781"/>
    </source>
</evidence>
<evidence type="ECO:0000313" key="12">
    <source>
        <dbReference type="EMBL" id="EGR30896.1"/>
    </source>
</evidence>
<dbReference type="Gene3D" id="2.40.30.10">
    <property type="entry name" value="Translation factors"/>
    <property type="match status" value="2"/>
</dbReference>
<dbReference type="Gene3D" id="3.30.810.10">
    <property type="entry name" value="2-Layer Sandwich"/>
    <property type="match status" value="1"/>
</dbReference>
<dbReference type="EMBL" id="GL983932">
    <property type="protein sequence ID" value="EGR30896.1"/>
    <property type="molecule type" value="Genomic_DNA"/>
</dbReference>
<feature type="domain" description="Tr-type G" evidence="11">
    <location>
        <begin position="231"/>
        <end position="452"/>
    </location>
</feature>
<keyword evidence="9" id="KW-0418">Kinase</keyword>
<dbReference type="eggNOG" id="KOG0230">
    <property type="taxonomic scope" value="Eukaryota"/>
</dbReference>
<dbReference type="PANTHER" id="PTHR23115">
    <property type="entry name" value="TRANSLATION FACTOR"/>
    <property type="match status" value="1"/>
</dbReference>
<dbReference type="Pfam" id="PF01504">
    <property type="entry name" value="PIP5K"/>
    <property type="match status" value="1"/>
</dbReference>
<dbReference type="PRINTS" id="PR00315">
    <property type="entry name" value="ELONGATNFCT"/>
</dbReference>
<dbReference type="GO" id="GO:0003924">
    <property type="term" value="F:GTPase activity"/>
    <property type="evidence" value="ECO:0007669"/>
    <property type="project" value="InterPro"/>
</dbReference>
<accession>G0QV55</accession>
<dbReference type="GO" id="GO:0005525">
    <property type="term" value="F:GTP binding"/>
    <property type="evidence" value="ECO:0007669"/>
    <property type="project" value="UniProtKB-KW"/>
</dbReference>
<dbReference type="eggNOG" id="KOG0459">
    <property type="taxonomic scope" value="Eukaryota"/>
</dbReference>
<dbReference type="GeneID" id="14907026"/>
<dbReference type="InterPro" id="IPR027483">
    <property type="entry name" value="PInositol-4-P-4/5-kinase_C_sf"/>
</dbReference>